<keyword evidence="3" id="KW-1133">Transmembrane helix</keyword>
<evidence type="ECO:0000256" key="3">
    <source>
        <dbReference type="SAM" id="Phobius"/>
    </source>
</evidence>
<feature type="transmembrane region" description="Helical" evidence="3">
    <location>
        <begin position="138"/>
        <end position="156"/>
    </location>
</feature>
<evidence type="ECO:0000256" key="2">
    <source>
        <dbReference type="SAM" id="MobiDB-lite"/>
    </source>
</evidence>
<protein>
    <submittedName>
        <fullName evidence="4">Uncharacterized protein</fullName>
    </submittedName>
</protein>
<dbReference type="Gene3D" id="1.25.40.10">
    <property type="entry name" value="Tetratricopeptide repeat domain"/>
    <property type="match status" value="1"/>
</dbReference>
<evidence type="ECO:0000313" key="5">
    <source>
        <dbReference type="Proteomes" id="UP000198992"/>
    </source>
</evidence>
<feature type="region of interest" description="Disordered" evidence="2">
    <location>
        <begin position="185"/>
        <end position="247"/>
    </location>
</feature>
<feature type="compositionally biased region" description="Polar residues" evidence="2">
    <location>
        <begin position="186"/>
        <end position="195"/>
    </location>
</feature>
<evidence type="ECO:0000313" key="4">
    <source>
        <dbReference type="EMBL" id="SEE50720.1"/>
    </source>
</evidence>
<dbReference type="InterPro" id="IPR011990">
    <property type="entry name" value="TPR-like_helical_dom_sf"/>
</dbReference>
<keyword evidence="3" id="KW-0812">Transmembrane</keyword>
<accession>A0A1H5JE63</accession>
<dbReference type="EMBL" id="FNTH01000001">
    <property type="protein sequence ID" value="SEE50720.1"/>
    <property type="molecule type" value="Genomic_DNA"/>
</dbReference>
<keyword evidence="3" id="KW-0472">Membrane</keyword>
<proteinExistence type="predicted"/>
<keyword evidence="1" id="KW-0175">Coiled coil</keyword>
<dbReference type="SUPFAM" id="SSF81901">
    <property type="entry name" value="HCP-like"/>
    <property type="match status" value="1"/>
</dbReference>
<dbReference type="RefSeq" id="WP_092125445.1">
    <property type="nucleotide sequence ID" value="NZ_FNTH01000001.1"/>
</dbReference>
<dbReference type="OrthoDB" id="8003401at2"/>
<evidence type="ECO:0000256" key="1">
    <source>
        <dbReference type="SAM" id="Coils"/>
    </source>
</evidence>
<organism evidence="4 5">
    <name type="scientific">Bradyrhizobium erythrophlei</name>
    <dbReference type="NCBI Taxonomy" id="1437360"/>
    <lineage>
        <taxon>Bacteria</taxon>
        <taxon>Pseudomonadati</taxon>
        <taxon>Pseudomonadota</taxon>
        <taxon>Alphaproteobacteria</taxon>
        <taxon>Hyphomicrobiales</taxon>
        <taxon>Nitrobacteraceae</taxon>
        <taxon>Bradyrhizobium</taxon>
    </lineage>
</organism>
<gene>
    <name evidence="4" type="ORF">SAMN05444164_8388</name>
</gene>
<name>A0A1H5JE63_9BRAD</name>
<feature type="compositionally biased region" description="Basic and acidic residues" evidence="2">
    <location>
        <begin position="196"/>
        <end position="206"/>
    </location>
</feature>
<sequence length="523" mass="56287">MRRVIDTAPKDGTLVILEDDVSGSFESAQWSADGRGWIKKNGEPSEITATHWLTMHLPEEGDEFILQDESIPPKETGLIAPPTPPGPRSFCFPSGLAERARVTELTRLVTDADSVNGVLADVRAAQSRQHRGPTARRAISSIAAVMVGASLIGWYFDAELVAHVTRYIGEQDNVRTGTAGVEAVKQETQVPSQDSPKADSLARDPALHQQADRAISQAPRDTAQGKQGAEALQPDAQQSLEKERRRAEALANELARAQQIIEMQVARANKARDQATQLSQAAESGMAELRQSLQKEHDRAEAMAGELAKTRRDLETRLTLSSKGSDEAMQAKRVAETATAELRQSLKTEHDRAEALTGELARARRDLETQLALSSKASDEAVQVKKAAKSATAGLRQSLKKERDQAEAPGREPTLTQVAEAAATEQPTVAEAQGGPEAARLLALASALLGQGDIGAARIVLEHAVETGNAQASFMLAETYDPLVLSTWKTYGTRGDVTKARELYAKALAGGIQQARDRSVALQ</sequence>
<feature type="coiled-coil region" evidence="1">
    <location>
        <begin position="346"/>
        <end position="373"/>
    </location>
</feature>
<reference evidence="4 5" key="1">
    <citation type="submission" date="2016-10" db="EMBL/GenBank/DDBJ databases">
        <authorList>
            <person name="de Groot N.N."/>
        </authorList>
    </citation>
    <scope>NUCLEOTIDE SEQUENCE [LARGE SCALE GENOMIC DNA]</scope>
    <source>
        <strain evidence="4 5">MT12</strain>
    </source>
</reference>
<dbReference type="AlphaFoldDB" id="A0A1H5JE63"/>
<feature type="region of interest" description="Disordered" evidence="2">
    <location>
        <begin position="392"/>
        <end position="413"/>
    </location>
</feature>
<feature type="compositionally biased region" description="Basic and acidic residues" evidence="2">
    <location>
        <begin position="399"/>
        <end position="410"/>
    </location>
</feature>
<dbReference type="Proteomes" id="UP000198992">
    <property type="component" value="Unassembled WGS sequence"/>
</dbReference>